<dbReference type="AlphaFoldDB" id="A0A7S0E282"/>
<keyword evidence="1" id="KW-0732">Signal</keyword>
<feature type="signal peptide" evidence="1">
    <location>
        <begin position="1"/>
        <end position="17"/>
    </location>
</feature>
<name>A0A7S0E282_9EUKA</name>
<feature type="chain" id="PRO_5030867820" evidence="1">
    <location>
        <begin position="18"/>
        <end position="216"/>
    </location>
</feature>
<proteinExistence type="predicted"/>
<evidence type="ECO:0000256" key="1">
    <source>
        <dbReference type="SAM" id="SignalP"/>
    </source>
</evidence>
<accession>A0A7S0E282</accession>
<reference evidence="2" key="1">
    <citation type="submission" date="2021-01" db="EMBL/GenBank/DDBJ databases">
        <authorList>
            <person name="Corre E."/>
            <person name="Pelletier E."/>
            <person name="Niang G."/>
            <person name="Scheremetjew M."/>
            <person name="Finn R."/>
            <person name="Kale V."/>
            <person name="Holt S."/>
            <person name="Cochrane G."/>
            <person name="Meng A."/>
            <person name="Brown T."/>
            <person name="Cohen L."/>
        </authorList>
    </citation>
    <scope>NUCLEOTIDE SEQUENCE</scope>
    <source>
        <strain evidence="2">CCMP1374</strain>
    </source>
</reference>
<evidence type="ECO:0000313" key="2">
    <source>
        <dbReference type="EMBL" id="CAD8471285.1"/>
    </source>
</evidence>
<sequence>MRLSISVLCCLVAGSSASPPCTAPKMNTTGWSMISFNCIGEASGLPDPAAFKVDNIILTRDGTLGTLLFAQHDGTKWQGSLVARGLSSARGYKFFYSGDIGTILTQHGGDALVDPAGYAALHPDPDNDQVVLHEGWNWIGHAPPISYGLNSGIEVVSGEFTPNDQFKTRSGDFASIASYDGAQFQGDLTELKPGVGYRVKVAQAVTFRYKVVTKVV</sequence>
<dbReference type="EMBL" id="HBEP01004307">
    <property type="protein sequence ID" value="CAD8471285.1"/>
    <property type="molecule type" value="Transcribed_RNA"/>
</dbReference>
<organism evidence="2">
    <name type="scientific">Phaeocystis antarctica</name>
    <dbReference type="NCBI Taxonomy" id="33657"/>
    <lineage>
        <taxon>Eukaryota</taxon>
        <taxon>Haptista</taxon>
        <taxon>Haptophyta</taxon>
        <taxon>Prymnesiophyceae</taxon>
        <taxon>Phaeocystales</taxon>
        <taxon>Phaeocystaceae</taxon>
        <taxon>Phaeocystis</taxon>
    </lineage>
</organism>
<protein>
    <submittedName>
        <fullName evidence="2">Uncharacterized protein</fullName>
    </submittedName>
</protein>
<gene>
    <name evidence="2" type="ORF">PANT1444_LOCUS2428</name>
</gene>